<name>A0A975BP96_9BACT</name>
<reference evidence="1" key="1">
    <citation type="journal article" date="2021" name="Microb. Physiol.">
        <title>Proteogenomic Insights into the Physiology of Marine, Sulfate-Reducing, Filamentous Desulfonema limicola and Desulfonema magnum.</title>
        <authorList>
            <person name="Schnaars V."/>
            <person name="Wohlbrand L."/>
            <person name="Scheve S."/>
            <person name="Hinrichs C."/>
            <person name="Reinhardt R."/>
            <person name="Rabus R."/>
        </authorList>
    </citation>
    <scope>NUCLEOTIDE SEQUENCE</scope>
    <source>
        <strain evidence="1">4be13</strain>
    </source>
</reference>
<dbReference type="AlphaFoldDB" id="A0A975BP96"/>
<dbReference type="KEGG" id="dmm:dnm_051530"/>
<sequence length="243" mass="27684">MDNDKILRVWELAQQQHPVDQAMIILQTAFPEKSWDDLALLSIGQRNDLLLLIRERTFGRKLHGVAKCDQCSQELEFIADVDELRDKSGTADRDKSDERLKFEAYEMKLRLINSFDLAAAANCSDVKSARRLLAERAILELSCARTEISAGQLPDSVIAVISERIAESDPQANMKIEVECPECGSELLLPIDIAAYLWREIEAQAKRLLREVSILARYYGWREADILGMSAVRRHQYMEMAES</sequence>
<gene>
    <name evidence="1" type="ORF">dnm_051530</name>
</gene>
<dbReference type="Proteomes" id="UP000663722">
    <property type="component" value="Chromosome"/>
</dbReference>
<protein>
    <recommendedName>
        <fullName evidence="3">Phage baseplate protein</fullName>
    </recommendedName>
</protein>
<organism evidence="1 2">
    <name type="scientific">Desulfonema magnum</name>
    <dbReference type="NCBI Taxonomy" id="45655"/>
    <lineage>
        <taxon>Bacteria</taxon>
        <taxon>Pseudomonadati</taxon>
        <taxon>Thermodesulfobacteriota</taxon>
        <taxon>Desulfobacteria</taxon>
        <taxon>Desulfobacterales</taxon>
        <taxon>Desulfococcaceae</taxon>
        <taxon>Desulfonema</taxon>
    </lineage>
</organism>
<dbReference type="RefSeq" id="WP_207677883.1">
    <property type="nucleotide sequence ID" value="NZ_CP061800.1"/>
</dbReference>
<dbReference type="Pfam" id="PF12322">
    <property type="entry name" value="T4_baseplate"/>
    <property type="match status" value="1"/>
</dbReference>
<keyword evidence="2" id="KW-1185">Reference proteome</keyword>
<dbReference type="InterPro" id="IPR024364">
    <property type="entry name" value="Baseplate_phage_T4-like"/>
</dbReference>
<dbReference type="EMBL" id="CP061800">
    <property type="protein sequence ID" value="QTA89105.1"/>
    <property type="molecule type" value="Genomic_DNA"/>
</dbReference>
<accession>A0A975BP96</accession>
<proteinExistence type="predicted"/>
<evidence type="ECO:0000313" key="1">
    <source>
        <dbReference type="EMBL" id="QTA89105.1"/>
    </source>
</evidence>
<evidence type="ECO:0008006" key="3">
    <source>
        <dbReference type="Google" id="ProtNLM"/>
    </source>
</evidence>
<evidence type="ECO:0000313" key="2">
    <source>
        <dbReference type="Proteomes" id="UP000663722"/>
    </source>
</evidence>